<reference evidence="2 3" key="1">
    <citation type="submission" date="2014-04" db="EMBL/GenBank/DDBJ databases">
        <authorList>
            <consortium name="DOE Joint Genome Institute"/>
            <person name="Kuo A."/>
            <person name="Kohler A."/>
            <person name="Nagy L.G."/>
            <person name="Floudas D."/>
            <person name="Copeland A."/>
            <person name="Barry K.W."/>
            <person name="Cichocki N."/>
            <person name="Veneault-Fourrey C."/>
            <person name="LaButti K."/>
            <person name="Lindquist E.A."/>
            <person name="Lipzen A."/>
            <person name="Lundell T."/>
            <person name="Morin E."/>
            <person name="Murat C."/>
            <person name="Sun H."/>
            <person name="Tunlid A."/>
            <person name="Henrissat B."/>
            <person name="Grigoriev I.V."/>
            <person name="Hibbett D.S."/>
            <person name="Martin F."/>
            <person name="Nordberg H.P."/>
            <person name="Cantor M.N."/>
            <person name="Hua S.X."/>
        </authorList>
    </citation>
    <scope>NUCLEOTIDE SEQUENCE [LARGE SCALE GENOMIC DNA]</scope>
    <source>
        <strain evidence="2 3">LaAM-08-1</strain>
    </source>
</reference>
<name>A0A0C9WQX6_9AGAR</name>
<evidence type="ECO:0000313" key="2">
    <source>
        <dbReference type="EMBL" id="KIJ93665.1"/>
    </source>
</evidence>
<dbReference type="HOGENOM" id="CLU_2320768_0_0_1"/>
<reference evidence="3" key="2">
    <citation type="submission" date="2015-01" db="EMBL/GenBank/DDBJ databases">
        <title>Evolutionary Origins and Diversification of the Mycorrhizal Mutualists.</title>
        <authorList>
            <consortium name="DOE Joint Genome Institute"/>
            <consortium name="Mycorrhizal Genomics Consortium"/>
            <person name="Kohler A."/>
            <person name="Kuo A."/>
            <person name="Nagy L.G."/>
            <person name="Floudas D."/>
            <person name="Copeland A."/>
            <person name="Barry K.W."/>
            <person name="Cichocki N."/>
            <person name="Veneault-Fourrey C."/>
            <person name="LaButti K."/>
            <person name="Lindquist E.A."/>
            <person name="Lipzen A."/>
            <person name="Lundell T."/>
            <person name="Morin E."/>
            <person name="Murat C."/>
            <person name="Riley R."/>
            <person name="Ohm R."/>
            <person name="Sun H."/>
            <person name="Tunlid A."/>
            <person name="Henrissat B."/>
            <person name="Grigoriev I.V."/>
            <person name="Hibbett D.S."/>
            <person name="Martin F."/>
        </authorList>
    </citation>
    <scope>NUCLEOTIDE SEQUENCE [LARGE SCALE GENOMIC DNA]</scope>
    <source>
        <strain evidence="3">LaAM-08-1</strain>
    </source>
</reference>
<dbReference type="Proteomes" id="UP000054477">
    <property type="component" value="Unassembled WGS sequence"/>
</dbReference>
<protein>
    <submittedName>
        <fullName evidence="2">Uncharacterized protein</fullName>
    </submittedName>
</protein>
<keyword evidence="3" id="KW-1185">Reference proteome</keyword>
<sequence>MTNVDQQRFDQRQPPSSPPQTFLLHHRIFVRSDQEVLALCTLRWAQLEVLPTGAFDRVKKFLRYLRSLAGIVSPCQPWIYAVKHTKKVSIGYTRCTANG</sequence>
<proteinExistence type="predicted"/>
<evidence type="ECO:0000256" key="1">
    <source>
        <dbReference type="SAM" id="MobiDB-lite"/>
    </source>
</evidence>
<evidence type="ECO:0000313" key="3">
    <source>
        <dbReference type="Proteomes" id="UP000054477"/>
    </source>
</evidence>
<dbReference type="EMBL" id="KN838831">
    <property type="protein sequence ID" value="KIJ93665.1"/>
    <property type="molecule type" value="Genomic_DNA"/>
</dbReference>
<accession>A0A0C9WQX6</accession>
<organism evidence="2 3">
    <name type="scientific">Laccaria amethystina LaAM-08-1</name>
    <dbReference type="NCBI Taxonomy" id="1095629"/>
    <lineage>
        <taxon>Eukaryota</taxon>
        <taxon>Fungi</taxon>
        <taxon>Dikarya</taxon>
        <taxon>Basidiomycota</taxon>
        <taxon>Agaricomycotina</taxon>
        <taxon>Agaricomycetes</taxon>
        <taxon>Agaricomycetidae</taxon>
        <taxon>Agaricales</taxon>
        <taxon>Agaricineae</taxon>
        <taxon>Hydnangiaceae</taxon>
        <taxon>Laccaria</taxon>
    </lineage>
</organism>
<dbReference type="AlphaFoldDB" id="A0A0C9WQX6"/>
<feature type="region of interest" description="Disordered" evidence="1">
    <location>
        <begin position="1"/>
        <end position="20"/>
    </location>
</feature>
<gene>
    <name evidence="2" type="ORF">K443DRAFT_382040</name>
</gene>